<comment type="similarity">
    <text evidence="1 2">Belongs to the enoyl-CoA hydratase/isomerase family.</text>
</comment>
<dbReference type="Proteomes" id="UP000011632">
    <property type="component" value="Unassembled WGS sequence"/>
</dbReference>
<comment type="caution">
    <text evidence="3">The sequence shown here is derived from an EMBL/GenBank/DDBJ whole genome shotgun (WGS) entry which is preliminary data.</text>
</comment>
<evidence type="ECO:0000256" key="2">
    <source>
        <dbReference type="RuleBase" id="RU003707"/>
    </source>
</evidence>
<accession>L9XU16</accession>
<dbReference type="SUPFAM" id="SSF52096">
    <property type="entry name" value="ClpP/crotonase"/>
    <property type="match status" value="1"/>
</dbReference>
<reference evidence="3 4" key="1">
    <citation type="journal article" date="2014" name="PLoS Genet.">
        <title>Phylogenetically driven sequencing of extremely halophilic archaea reveals strategies for static and dynamic osmo-response.</title>
        <authorList>
            <person name="Becker E.A."/>
            <person name="Seitzer P.M."/>
            <person name="Tritt A."/>
            <person name="Larsen D."/>
            <person name="Krusor M."/>
            <person name="Yao A.I."/>
            <person name="Wu D."/>
            <person name="Madern D."/>
            <person name="Eisen J.A."/>
            <person name="Darling A.E."/>
            <person name="Facciotti M.T."/>
        </authorList>
    </citation>
    <scope>NUCLEOTIDE SEQUENCE [LARGE SCALE GENOMIC DNA]</scope>
    <source>
        <strain evidence="3 4">JCM 10478</strain>
    </source>
</reference>
<dbReference type="PANTHER" id="PTHR11941:SF54">
    <property type="entry name" value="ENOYL-COA HYDRATASE, MITOCHONDRIAL"/>
    <property type="match status" value="1"/>
</dbReference>
<evidence type="ECO:0000313" key="3">
    <source>
        <dbReference type="EMBL" id="ELY65017.1"/>
    </source>
</evidence>
<dbReference type="PATRIC" id="fig|1227496.3.peg.3315"/>
<dbReference type="STRING" id="1227496.C489_16421"/>
<dbReference type="InterPro" id="IPR029045">
    <property type="entry name" value="ClpP/crotonase-like_dom_sf"/>
</dbReference>
<protein>
    <submittedName>
        <fullName evidence="3">Enoyl-CoA hydratase</fullName>
    </submittedName>
</protein>
<dbReference type="AlphaFoldDB" id="L9XU16"/>
<gene>
    <name evidence="3" type="ORF">C489_16421</name>
</gene>
<dbReference type="OrthoDB" id="203755at2157"/>
<keyword evidence="4" id="KW-1185">Reference proteome</keyword>
<dbReference type="RefSeq" id="WP_006432376.1">
    <property type="nucleotide sequence ID" value="NZ_AOID01000048.1"/>
</dbReference>
<dbReference type="GO" id="GO:0006635">
    <property type="term" value="P:fatty acid beta-oxidation"/>
    <property type="evidence" value="ECO:0007669"/>
    <property type="project" value="TreeGrafter"/>
</dbReference>
<dbReference type="Gene3D" id="3.90.226.10">
    <property type="entry name" value="2-enoyl-CoA Hydratase, Chain A, domain 1"/>
    <property type="match status" value="1"/>
</dbReference>
<organism evidence="3 4">
    <name type="scientific">Natrinema versiforme JCM 10478</name>
    <dbReference type="NCBI Taxonomy" id="1227496"/>
    <lineage>
        <taxon>Archaea</taxon>
        <taxon>Methanobacteriati</taxon>
        <taxon>Methanobacteriota</taxon>
        <taxon>Stenosarchaea group</taxon>
        <taxon>Halobacteria</taxon>
        <taxon>Halobacteriales</taxon>
        <taxon>Natrialbaceae</taxon>
        <taxon>Natrinema</taxon>
    </lineage>
</organism>
<dbReference type="InterPro" id="IPR001753">
    <property type="entry name" value="Enoyl-CoA_hydra/iso"/>
</dbReference>
<dbReference type="PROSITE" id="PS00166">
    <property type="entry name" value="ENOYL_COA_HYDRATASE"/>
    <property type="match status" value="1"/>
</dbReference>
<dbReference type="EMBL" id="AOID01000048">
    <property type="protein sequence ID" value="ELY65017.1"/>
    <property type="molecule type" value="Genomic_DNA"/>
</dbReference>
<dbReference type="GO" id="GO:0003824">
    <property type="term" value="F:catalytic activity"/>
    <property type="evidence" value="ECO:0007669"/>
    <property type="project" value="InterPro"/>
</dbReference>
<dbReference type="CDD" id="cd06558">
    <property type="entry name" value="crotonase-like"/>
    <property type="match status" value="1"/>
</dbReference>
<sequence>MIHSDADGPIRTVTIDRPEARNALTVDGLAALETAVDDAEEPVLYLRGCGPAFSAGADLNEVAALEGDRDRAAEFARLGQRVARTIEDSPAVVVAGIDGPARGGGLELALACDVRVGTPDSTYGEPGVGFGLFGAWGGTVRLPRVVGEGDALEFALSGRPIDAEEALRIGLISRIEDEPRSVAEEIAGNADDALAVLKRRLRDDSERATQERREADAFADLVTAHADDIDALLE</sequence>
<dbReference type="Pfam" id="PF00378">
    <property type="entry name" value="ECH_1"/>
    <property type="match status" value="1"/>
</dbReference>
<name>L9XU16_9EURY</name>
<evidence type="ECO:0000313" key="4">
    <source>
        <dbReference type="Proteomes" id="UP000011632"/>
    </source>
</evidence>
<evidence type="ECO:0000256" key="1">
    <source>
        <dbReference type="ARBA" id="ARBA00005254"/>
    </source>
</evidence>
<dbReference type="PANTHER" id="PTHR11941">
    <property type="entry name" value="ENOYL-COA HYDRATASE-RELATED"/>
    <property type="match status" value="1"/>
</dbReference>
<proteinExistence type="inferred from homology"/>
<dbReference type="InterPro" id="IPR018376">
    <property type="entry name" value="Enoyl-CoA_hyd/isom_CS"/>
</dbReference>